<dbReference type="RefSeq" id="WP_120713154.1">
    <property type="nucleotide sequence ID" value="NZ_RBCJ01000003.1"/>
</dbReference>
<gene>
    <name evidence="2" type="ORF">D7Z94_15455</name>
</gene>
<reference evidence="2 3" key="1">
    <citation type="submission" date="2018-10" db="EMBL/GenBank/DDBJ databases">
        <title>Ulvibacterium marinum gen. nov., sp. nov., a novel marine bacterium of the family Flavobacteriaceae, isolated from a culture of the green alga Ulva prolifera.</title>
        <authorList>
            <person name="Zhang Z."/>
        </authorList>
    </citation>
    <scope>NUCLEOTIDE SEQUENCE [LARGE SCALE GENOMIC DNA]</scope>
    <source>
        <strain evidence="2 3">CCMM003</strain>
    </source>
</reference>
<dbReference type="InterPro" id="IPR005149">
    <property type="entry name" value="Tscrpt_reg_PadR_N"/>
</dbReference>
<dbReference type="Gene3D" id="1.10.10.10">
    <property type="entry name" value="Winged helix-like DNA-binding domain superfamily/Winged helix DNA-binding domain"/>
    <property type="match status" value="1"/>
</dbReference>
<comment type="caution">
    <text evidence="2">The sequence shown here is derived from an EMBL/GenBank/DDBJ whole genome shotgun (WGS) entry which is preliminary data.</text>
</comment>
<sequence length="108" mass="12288">MIQSLGHLEENILLIVMIEKETYGVSIAEAYERHIGKTISIPAVHTVLKRLQQKGLVRSQMGGATPERGGRRKRIFEATSRGYNVIAEIRKNRIYFWSLIPKLNVQNG</sequence>
<dbReference type="Proteomes" id="UP000276603">
    <property type="component" value="Unassembled WGS sequence"/>
</dbReference>
<dbReference type="OrthoDB" id="980840at2"/>
<evidence type="ECO:0000313" key="2">
    <source>
        <dbReference type="EMBL" id="RKN80344.1"/>
    </source>
</evidence>
<dbReference type="SUPFAM" id="SSF46785">
    <property type="entry name" value="Winged helix' DNA-binding domain"/>
    <property type="match status" value="1"/>
</dbReference>
<name>A0A3B0C713_9FLAO</name>
<keyword evidence="3" id="KW-1185">Reference proteome</keyword>
<dbReference type="EMBL" id="RBCJ01000003">
    <property type="protein sequence ID" value="RKN80344.1"/>
    <property type="molecule type" value="Genomic_DNA"/>
</dbReference>
<dbReference type="AlphaFoldDB" id="A0A3B0C713"/>
<organism evidence="2 3">
    <name type="scientific">Ulvibacterium marinum</name>
    <dbReference type="NCBI Taxonomy" id="2419782"/>
    <lineage>
        <taxon>Bacteria</taxon>
        <taxon>Pseudomonadati</taxon>
        <taxon>Bacteroidota</taxon>
        <taxon>Flavobacteriia</taxon>
        <taxon>Flavobacteriales</taxon>
        <taxon>Flavobacteriaceae</taxon>
        <taxon>Ulvibacterium</taxon>
    </lineage>
</organism>
<proteinExistence type="predicted"/>
<feature type="domain" description="Transcription regulator PadR N-terminal" evidence="1">
    <location>
        <begin position="13"/>
        <end position="87"/>
    </location>
</feature>
<evidence type="ECO:0000313" key="3">
    <source>
        <dbReference type="Proteomes" id="UP000276603"/>
    </source>
</evidence>
<dbReference type="InterPro" id="IPR036388">
    <property type="entry name" value="WH-like_DNA-bd_sf"/>
</dbReference>
<accession>A0A3B0C713</accession>
<protein>
    <submittedName>
        <fullName evidence="2">PadR family transcriptional regulator</fullName>
    </submittedName>
</protein>
<dbReference type="InterPro" id="IPR036390">
    <property type="entry name" value="WH_DNA-bd_sf"/>
</dbReference>
<evidence type="ECO:0000259" key="1">
    <source>
        <dbReference type="Pfam" id="PF03551"/>
    </source>
</evidence>
<dbReference type="Pfam" id="PF03551">
    <property type="entry name" value="PadR"/>
    <property type="match status" value="1"/>
</dbReference>